<gene>
    <name evidence="4" type="ORF">LTR62_000847</name>
</gene>
<evidence type="ECO:0000313" key="5">
    <source>
        <dbReference type="Proteomes" id="UP001310890"/>
    </source>
</evidence>
<evidence type="ECO:0000313" key="4">
    <source>
        <dbReference type="EMBL" id="KAK5115758.1"/>
    </source>
</evidence>
<dbReference type="Pfam" id="PF04676">
    <property type="entry name" value="CwfJ_C_2"/>
    <property type="match status" value="1"/>
</dbReference>
<dbReference type="Proteomes" id="UP001310890">
    <property type="component" value="Unassembled WGS sequence"/>
</dbReference>
<dbReference type="PANTHER" id="PTHR12072">
    <property type="entry name" value="CWF19, CELL CYCLE CONTROL PROTEIN"/>
    <property type="match status" value="1"/>
</dbReference>
<dbReference type="InterPro" id="IPR006767">
    <property type="entry name" value="Cwf19-like_C_dom-2"/>
</dbReference>
<dbReference type="GO" id="GO:0061632">
    <property type="term" value="F:RNA lariat debranching enzyme activator activity"/>
    <property type="evidence" value="ECO:0007669"/>
    <property type="project" value="TreeGrafter"/>
</dbReference>
<evidence type="ECO:0000259" key="2">
    <source>
        <dbReference type="Pfam" id="PF04676"/>
    </source>
</evidence>
<feature type="region of interest" description="Disordered" evidence="1">
    <location>
        <begin position="276"/>
        <end position="308"/>
    </location>
</feature>
<name>A0AAN7YQT7_9PEZI</name>
<dbReference type="GO" id="GO:0000398">
    <property type="term" value="P:mRNA splicing, via spliceosome"/>
    <property type="evidence" value="ECO:0007669"/>
    <property type="project" value="TreeGrafter"/>
</dbReference>
<reference evidence="4" key="1">
    <citation type="submission" date="2023-08" db="EMBL/GenBank/DDBJ databases">
        <title>Black Yeasts Isolated from many extreme environments.</title>
        <authorList>
            <person name="Coleine C."/>
            <person name="Stajich J.E."/>
            <person name="Selbmann L."/>
        </authorList>
    </citation>
    <scope>NUCLEOTIDE SEQUENCE</scope>
    <source>
        <strain evidence="4">CCFEE 5401</strain>
    </source>
</reference>
<dbReference type="CDD" id="cd07380">
    <property type="entry name" value="MPP_CWF19_N"/>
    <property type="match status" value="1"/>
</dbReference>
<sequence>MRYSVVIGDVNGRFADVFGKLTALHRKQNFAFAIIAGNLFADPEAATEKENEELAALLRGDVNVPLTTYFAIGRRPLPKSAIEVLENNQGELCANLSVLGRKVSIKTSEGFRLVAVGGARRELKDLSDAGDFIAAYSNNDIQDLSKGLTDADMLITSEWPSHIQDGAKVKYTGTSQTWAESISELCTATKPRYHFSTSSSFYEREAFFHDGPAPRSVTRFISLAPFGNAGKQKWIYAFALEPSAPPLEVLPPGCTASPFTGSRKRKLESQAADYNNFRYSNGNSNGHYPQDQYSGKRRRGPRQPPPTPRQCYFCLSNPACETHMVGSIGENVYLTTAKGPLTTKDSNPDLNFPGHMLLIPLEHAPTMGAIEDRPTRQATVIELQKYRTALQNMLAEKSRKEDGHAKLGAVCWEISRNTGIHLHWQFMPVPVDLIQRGLVEAAFDVEAENLNYPKFAKKLSEMEDLEEGNYFKVMIWSETLRKEMVLSLDGDFRFDLQYGRKVMAKLLELDGRMDWRACTQSKAEEEADAKAFKEAFKRFDFSLME</sequence>
<dbReference type="EMBL" id="JAVRRL010000011">
    <property type="protein sequence ID" value="KAK5115758.1"/>
    <property type="molecule type" value="Genomic_DNA"/>
</dbReference>
<comment type="caution">
    <text evidence="4">The sequence shown here is derived from an EMBL/GenBank/DDBJ whole genome shotgun (WGS) entry which is preliminary data.</text>
</comment>
<accession>A0AAN7YQT7</accession>
<dbReference type="GO" id="GO:0071014">
    <property type="term" value="C:post-mRNA release spliceosomal complex"/>
    <property type="evidence" value="ECO:0007669"/>
    <property type="project" value="TreeGrafter"/>
</dbReference>
<feature type="domain" description="Cwf19-like C-terminal" evidence="3">
    <location>
        <begin position="308"/>
        <end position="434"/>
    </location>
</feature>
<organism evidence="4 5">
    <name type="scientific">Meristemomyces frigidus</name>
    <dbReference type="NCBI Taxonomy" id="1508187"/>
    <lineage>
        <taxon>Eukaryota</taxon>
        <taxon>Fungi</taxon>
        <taxon>Dikarya</taxon>
        <taxon>Ascomycota</taxon>
        <taxon>Pezizomycotina</taxon>
        <taxon>Dothideomycetes</taxon>
        <taxon>Dothideomycetidae</taxon>
        <taxon>Mycosphaerellales</taxon>
        <taxon>Teratosphaeriaceae</taxon>
        <taxon>Meristemomyces</taxon>
    </lineage>
</organism>
<dbReference type="AlphaFoldDB" id="A0AAN7YQT7"/>
<dbReference type="Pfam" id="PF04677">
    <property type="entry name" value="CwfJ_C_1"/>
    <property type="match status" value="1"/>
</dbReference>
<protein>
    <submittedName>
        <fullName evidence="4">Uncharacterized protein</fullName>
    </submittedName>
</protein>
<evidence type="ECO:0000259" key="3">
    <source>
        <dbReference type="Pfam" id="PF04677"/>
    </source>
</evidence>
<dbReference type="PANTHER" id="PTHR12072:SF4">
    <property type="entry name" value="CWF19-LIKE PROTEIN 1"/>
    <property type="match status" value="1"/>
</dbReference>
<dbReference type="InterPro" id="IPR040194">
    <property type="entry name" value="Cwf19-like"/>
</dbReference>
<proteinExistence type="predicted"/>
<evidence type="ECO:0000256" key="1">
    <source>
        <dbReference type="SAM" id="MobiDB-lite"/>
    </source>
</evidence>
<feature type="compositionally biased region" description="Polar residues" evidence="1">
    <location>
        <begin position="277"/>
        <end position="293"/>
    </location>
</feature>
<dbReference type="InterPro" id="IPR006768">
    <property type="entry name" value="Cwf19-like_C_dom-1"/>
</dbReference>
<feature type="domain" description="Cwf19-like protein C-terminal" evidence="2">
    <location>
        <begin position="469"/>
        <end position="541"/>
    </location>
</feature>